<dbReference type="Pfam" id="PF01370">
    <property type="entry name" value="Epimerase"/>
    <property type="match status" value="1"/>
</dbReference>
<comment type="caution">
    <text evidence="2">The sequence shown here is derived from an EMBL/GenBank/DDBJ whole genome shotgun (WGS) entry which is preliminary data.</text>
</comment>
<evidence type="ECO:0000313" key="3">
    <source>
        <dbReference type="Proteomes" id="UP000177583"/>
    </source>
</evidence>
<accession>A0A1F6GSP6</accession>
<dbReference type="Proteomes" id="UP000177583">
    <property type="component" value="Unassembled WGS sequence"/>
</dbReference>
<dbReference type="SUPFAM" id="SSF51735">
    <property type="entry name" value="NAD(P)-binding Rossmann-fold domains"/>
    <property type="match status" value="1"/>
</dbReference>
<dbReference type="InterPro" id="IPR036291">
    <property type="entry name" value="NAD(P)-bd_dom_sf"/>
</dbReference>
<proteinExistence type="predicted"/>
<dbReference type="AlphaFoldDB" id="A0A1F6GSP6"/>
<evidence type="ECO:0000313" key="2">
    <source>
        <dbReference type="EMBL" id="OGH01070.1"/>
    </source>
</evidence>
<dbReference type="PANTHER" id="PTHR43245:SF58">
    <property type="entry name" value="BLL5923 PROTEIN"/>
    <property type="match status" value="1"/>
</dbReference>
<sequence length="330" mass="36065">MSPSLFLTGATGFLGSNLLHHLEGRGLDLWAGVRGAVPEHQGEVRWVPYDPVEQLTFGPETTLVHLAARAHKMRDLAPDPRAEFFSANCDFTLALAQRAKDQGAKRFVFISSVKVMGDRPGFYRLGDPPAPEEPYGESKWAAEQGLQKIFGPGSQTECVILRLPMVYGPGAKGNVLTLLKAAKRGLALPLAGATQARSMLFVGNFLSALDRILATPVDLTQPVKTYFLTDGKDLTSGAFYAQLAARFSKRKALFLVPKVLLTLAALAGEGLGKVAGRPLPLNFAVLSRLFEEYRFDPSAFATDFRWTAPFTPEQGLLETAQWYHDLTLET</sequence>
<gene>
    <name evidence="2" type="ORF">A2557_00535</name>
</gene>
<dbReference type="InterPro" id="IPR050177">
    <property type="entry name" value="Lipid_A_modif_metabolic_enz"/>
</dbReference>
<organism evidence="2 3">
    <name type="scientific">Candidatus Lambdaproteobacteria bacterium RIFOXYD2_FULL_56_26</name>
    <dbReference type="NCBI Taxonomy" id="1817773"/>
    <lineage>
        <taxon>Bacteria</taxon>
        <taxon>Pseudomonadati</taxon>
        <taxon>Pseudomonadota</taxon>
        <taxon>Candidatus Lambdaproteobacteria</taxon>
    </lineage>
</organism>
<dbReference type="Gene3D" id="3.40.50.720">
    <property type="entry name" value="NAD(P)-binding Rossmann-like Domain"/>
    <property type="match status" value="1"/>
</dbReference>
<feature type="domain" description="NAD-dependent epimerase/dehydratase" evidence="1">
    <location>
        <begin position="6"/>
        <end position="218"/>
    </location>
</feature>
<dbReference type="EMBL" id="MFNF01000040">
    <property type="protein sequence ID" value="OGH01070.1"/>
    <property type="molecule type" value="Genomic_DNA"/>
</dbReference>
<protein>
    <recommendedName>
        <fullName evidence="1">NAD-dependent epimerase/dehydratase domain-containing protein</fullName>
    </recommendedName>
</protein>
<dbReference type="InterPro" id="IPR001509">
    <property type="entry name" value="Epimerase_deHydtase"/>
</dbReference>
<reference evidence="2 3" key="1">
    <citation type="journal article" date="2016" name="Nat. Commun.">
        <title>Thousands of microbial genomes shed light on interconnected biogeochemical processes in an aquifer system.</title>
        <authorList>
            <person name="Anantharaman K."/>
            <person name="Brown C.T."/>
            <person name="Hug L.A."/>
            <person name="Sharon I."/>
            <person name="Castelle C.J."/>
            <person name="Probst A.J."/>
            <person name="Thomas B.C."/>
            <person name="Singh A."/>
            <person name="Wilkins M.J."/>
            <person name="Karaoz U."/>
            <person name="Brodie E.L."/>
            <person name="Williams K.H."/>
            <person name="Hubbard S.S."/>
            <person name="Banfield J.F."/>
        </authorList>
    </citation>
    <scope>NUCLEOTIDE SEQUENCE [LARGE SCALE GENOMIC DNA]</scope>
</reference>
<evidence type="ECO:0000259" key="1">
    <source>
        <dbReference type="Pfam" id="PF01370"/>
    </source>
</evidence>
<name>A0A1F6GSP6_9PROT</name>
<dbReference type="PANTHER" id="PTHR43245">
    <property type="entry name" value="BIFUNCTIONAL POLYMYXIN RESISTANCE PROTEIN ARNA"/>
    <property type="match status" value="1"/>
</dbReference>